<dbReference type="GO" id="GO:0032040">
    <property type="term" value="C:small-subunit processome"/>
    <property type="evidence" value="ECO:0007669"/>
    <property type="project" value="TreeGrafter"/>
</dbReference>
<evidence type="ECO:0000259" key="1">
    <source>
        <dbReference type="Pfam" id="PF12397"/>
    </source>
</evidence>
<feature type="domain" description="Utp10/HEAT1 HEAT-repeats" evidence="2">
    <location>
        <begin position="1376"/>
        <end position="1571"/>
    </location>
</feature>
<proteinExistence type="predicted"/>
<dbReference type="InterPro" id="IPR022125">
    <property type="entry name" value="U3snoRNP10_N"/>
</dbReference>
<dbReference type="InterPro" id="IPR056384">
    <property type="entry name" value="ARM_At3g06530"/>
</dbReference>
<organism evidence="4 5">
    <name type="scientific">Gossypium darwinii</name>
    <name type="common">Darwin's cotton</name>
    <name type="synonym">Gossypium barbadense var. darwinii</name>
    <dbReference type="NCBI Taxonomy" id="34276"/>
    <lineage>
        <taxon>Eukaryota</taxon>
        <taxon>Viridiplantae</taxon>
        <taxon>Streptophyta</taxon>
        <taxon>Embryophyta</taxon>
        <taxon>Tracheophyta</taxon>
        <taxon>Spermatophyta</taxon>
        <taxon>Magnoliopsida</taxon>
        <taxon>eudicotyledons</taxon>
        <taxon>Gunneridae</taxon>
        <taxon>Pentapetalae</taxon>
        <taxon>rosids</taxon>
        <taxon>malvids</taxon>
        <taxon>Malvales</taxon>
        <taxon>Malvaceae</taxon>
        <taxon>Malvoideae</taxon>
        <taxon>Gossypium</taxon>
    </lineage>
</organism>
<dbReference type="EMBL" id="CM017707">
    <property type="protein sequence ID" value="TYG60252.1"/>
    <property type="molecule type" value="Genomic_DNA"/>
</dbReference>
<dbReference type="GO" id="GO:0045943">
    <property type="term" value="P:positive regulation of transcription by RNA polymerase I"/>
    <property type="evidence" value="ECO:0007669"/>
    <property type="project" value="TreeGrafter"/>
</dbReference>
<dbReference type="SUPFAM" id="SSF48371">
    <property type="entry name" value="ARM repeat"/>
    <property type="match status" value="1"/>
</dbReference>
<evidence type="ECO:0000259" key="2">
    <source>
        <dbReference type="Pfam" id="PF23243"/>
    </source>
</evidence>
<dbReference type="Pfam" id="PF23243">
    <property type="entry name" value="HEAT_HEATR1"/>
    <property type="match status" value="1"/>
</dbReference>
<dbReference type="GO" id="GO:0000462">
    <property type="term" value="P:maturation of SSU-rRNA from tricistronic rRNA transcript (SSU-rRNA, 5.8S rRNA, LSU-rRNA)"/>
    <property type="evidence" value="ECO:0007669"/>
    <property type="project" value="TreeGrafter"/>
</dbReference>
<accession>A0A5D2BWT5</accession>
<evidence type="ECO:0000313" key="5">
    <source>
        <dbReference type="Proteomes" id="UP000323506"/>
    </source>
</evidence>
<dbReference type="PANTHER" id="PTHR13457:SF1">
    <property type="entry name" value="HEAT REPEAT-CONTAINING PROTEIN 1"/>
    <property type="match status" value="1"/>
</dbReference>
<reference evidence="4 5" key="1">
    <citation type="submission" date="2019-06" db="EMBL/GenBank/DDBJ databases">
        <title>WGS assembly of Gossypium darwinii.</title>
        <authorList>
            <person name="Chen Z.J."/>
            <person name="Sreedasyam A."/>
            <person name="Ando A."/>
            <person name="Song Q."/>
            <person name="De L."/>
            <person name="Hulse-Kemp A."/>
            <person name="Ding M."/>
            <person name="Ye W."/>
            <person name="Kirkbride R."/>
            <person name="Jenkins J."/>
            <person name="Plott C."/>
            <person name="Lovell J."/>
            <person name="Lin Y.-M."/>
            <person name="Vaughn R."/>
            <person name="Liu B."/>
            <person name="Li W."/>
            <person name="Simpson S."/>
            <person name="Scheffler B."/>
            <person name="Saski C."/>
            <person name="Grover C."/>
            <person name="Hu G."/>
            <person name="Conover J."/>
            <person name="Carlson J."/>
            <person name="Shu S."/>
            <person name="Boston L."/>
            <person name="Williams M."/>
            <person name="Peterson D."/>
            <person name="Mcgee K."/>
            <person name="Jones D."/>
            <person name="Wendel J."/>
            <person name="Stelly D."/>
            <person name="Grimwood J."/>
            <person name="Schmutz J."/>
        </authorList>
    </citation>
    <scope>NUCLEOTIDE SEQUENCE [LARGE SCALE GENOMIC DNA]</scope>
    <source>
        <strain evidence="4">1808015.09</strain>
    </source>
</reference>
<dbReference type="Proteomes" id="UP000323506">
    <property type="component" value="Chromosome D07"/>
</dbReference>
<protein>
    <submittedName>
        <fullName evidence="4">Uncharacterized protein</fullName>
    </submittedName>
</protein>
<dbReference type="InterPro" id="IPR040191">
    <property type="entry name" value="UTP10"/>
</dbReference>
<dbReference type="GO" id="GO:0034455">
    <property type="term" value="C:t-UTP complex"/>
    <property type="evidence" value="ECO:0007669"/>
    <property type="project" value="TreeGrafter"/>
</dbReference>
<dbReference type="InterPro" id="IPR056473">
    <property type="entry name" value="HEAT_Utp10/HEAT1"/>
</dbReference>
<sequence>MASSIASQLQAIKTFIQVENEPQKRPLTRTSILFNPKEAADIDIDTILDIALSGLEILVGVDERFRNCKNDLFNLKSKELDRELMGVDENNQINASISSYLRLLSGHLQLPASLKTLEYLIRRYKIHVYNVEDLVLCVLPYHDTHAFVRIVQLINTGNSKWKFLDGVKASGAPPPRSVIVQQCIRDMGVLEALCNYASPTKKFQASRPVVSFCTAVIVEVLGCVATIDSDIVKRIHPFVASGLQFGAKGGSDHKAGALMIVGLLANKVALAPKLVNSLIRTVAEVAREDVKESTDLQWFRLALMALINLVQSQSVDVFPKKALEALRDIKDIGAVLLELSKEFNIDRFLAILLEALVDQSSSDDSYHLALISVIDSVPLRNLVDPIVSKILLTCMKLSERDGKLVSSESVTWAKNVLATINKNYPSQFHGAVHKFLEDAKVQSKKEDTVCEFLSKILDWNLDLSIAFSESKIWFASHHPKPEVRRATFSGLNRSAILKMKSLDAQRLVAIKDAVLRQLHDDDLTVVQAALSVDGLTEVLSPSDLLEALRDVLKKCLSFLTLGSSVNSTLSCDVAVSFLKIAMLSFHDQIDYLKEVASMIFSLLLILPETHRLSLKVLDLAKTIKWPFFQTLAAASGEEVKLLSGSSVDVEAVGRFEKKMQKRGTVSTVNMEIVRFLSEEFLMQPTDYMPWLTRSCNNFKSSKTLLFLVLMQSFSMSINDGKFLVLFDACFPVLKSQWEAFGSILGNSLHEFNEEMLDWDCKKFLDQLFVADVDTVNKNILICLFWRLLDSAVNAEFFLDDNENGITRVQDFFIFVAGSSLKDAFKKHLQELVEKHLHDFLTKCKVSPVRFLSRFYTAEEVPAAVQVESLHCFSFLCSQLNDRLPFELLAEFPSLLLPLTSDSQATRIAAMDCIEKLYKLWCQVDFSSKKNGNTAIWSNFLDELLGLMVQQKRLILSDKNFLPSFLTCLLGSSCESILVSPNIEQRFTKSKKEKILAFILSSALNLSESGKLKVLSLLKGLGNAILHVKEIEALLSLLLRKRSQCYFDLENSSLKLSEAEIMILCLLLEMCIMPSSLGGQFSEHVFKALQLDSKSPEDPAIKEPCITVLQKLNSQFYSGLTNEAQGQMFRQLVLLFHNSNSDIHSATRDALLRLTIASSTVGEMLDLVFKEDPVAIVSADGKKKKKSAANPKPGYDLVFKGEQRLYFLSSLLDVLLLKKDISNRQFLVGPLFKLIRKAFSDEWVHRVLAQDGSWIQTSGVPQSKSTVIVYVQKTLLLILDDIFASFMDGSSPLKDGIMDKIDVKLLVDCARLTTDGVTRNHVFTLLSTISKLVPNRILEHILDILMVIGESAVSQIDSHSQHVFEDLISAVVPCWLSKTNNTENLLQVFVNILPEIADHRRLSIVAFLLRILGEIDSLASLFVLLFRSLVSRKGLSCLTDTFASDSFLYSAQQDWEYAFAIQICGQYSCRLWLPSLLKVLQVMRPNDLTQEVFMQFFFAMHFVLYKLQDPEFALKLESRENSDSIQRKLGELVEQVVFLSQVVDARRKQIGIPVGSWKEFKACVHAILKTITMSMMPSTCFEYITKLLGNADNTVRKKVMWLLQ</sequence>
<feature type="domain" description="U3 small nucleolar RNA-associated protein 10 N-terminal" evidence="1">
    <location>
        <begin position="231"/>
        <end position="356"/>
    </location>
</feature>
<gene>
    <name evidence="4" type="ORF">ES288_D07G053400v1</name>
</gene>
<dbReference type="Pfam" id="PF12397">
    <property type="entry name" value="U3snoRNP10"/>
    <property type="match status" value="1"/>
</dbReference>
<dbReference type="Pfam" id="PF24477">
    <property type="entry name" value="ARM_At3g06530"/>
    <property type="match status" value="1"/>
</dbReference>
<dbReference type="GO" id="GO:0030515">
    <property type="term" value="F:snoRNA binding"/>
    <property type="evidence" value="ECO:0007669"/>
    <property type="project" value="TreeGrafter"/>
</dbReference>
<dbReference type="InterPro" id="IPR016024">
    <property type="entry name" value="ARM-type_fold"/>
</dbReference>
<evidence type="ECO:0000313" key="4">
    <source>
        <dbReference type="EMBL" id="TYG60252.1"/>
    </source>
</evidence>
<keyword evidence="5" id="KW-1185">Reference proteome</keyword>
<feature type="domain" description="At3g06530-like ARM-repeats" evidence="3">
    <location>
        <begin position="651"/>
        <end position="835"/>
    </location>
</feature>
<name>A0A5D2BWT5_GOSDA</name>
<dbReference type="PANTHER" id="PTHR13457">
    <property type="entry name" value="BAP28"/>
    <property type="match status" value="1"/>
</dbReference>
<dbReference type="GO" id="GO:0030686">
    <property type="term" value="C:90S preribosome"/>
    <property type="evidence" value="ECO:0007669"/>
    <property type="project" value="TreeGrafter"/>
</dbReference>
<evidence type="ECO:0000259" key="3">
    <source>
        <dbReference type="Pfam" id="PF24477"/>
    </source>
</evidence>